<dbReference type="SUPFAM" id="SSF53474">
    <property type="entry name" value="alpha/beta-Hydrolases"/>
    <property type="match status" value="1"/>
</dbReference>
<evidence type="ECO:0000313" key="3">
    <source>
        <dbReference type="EMBL" id="KDQ11570.1"/>
    </source>
</evidence>
<keyword evidence="4" id="KW-1185">Reference proteome</keyword>
<feature type="compositionally biased region" description="Low complexity" evidence="1">
    <location>
        <begin position="383"/>
        <end position="393"/>
    </location>
</feature>
<feature type="compositionally biased region" description="Basic and acidic residues" evidence="1">
    <location>
        <begin position="262"/>
        <end position="273"/>
    </location>
</feature>
<organism evidence="3 4">
    <name type="scientific">Botryobasidium botryosum (strain FD-172 SS1)</name>
    <dbReference type="NCBI Taxonomy" id="930990"/>
    <lineage>
        <taxon>Eukaryota</taxon>
        <taxon>Fungi</taxon>
        <taxon>Dikarya</taxon>
        <taxon>Basidiomycota</taxon>
        <taxon>Agaricomycotina</taxon>
        <taxon>Agaricomycetes</taxon>
        <taxon>Cantharellales</taxon>
        <taxon>Botryobasidiaceae</taxon>
        <taxon>Botryobasidium</taxon>
    </lineage>
</organism>
<feature type="compositionally biased region" description="Polar residues" evidence="1">
    <location>
        <begin position="236"/>
        <end position="247"/>
    </location>
</feature>
<protein>
    <recommendedName>
        <fullName evidence="2">T6SS Phospholipase effector Tle1-like catalytic domain-containing protein</fullName>
    </recommendedName>
</protein>
<dbReference type="OrthoDB" id="3162439at2759"/>
<dbReference type="PANTHER" id="PTHR33840:SF2">
    <property type="entry name" value="TLE1 PHOSPHOLIPASE DOMAIN-CONTAINING PROTEIN"/>
    <property type="match status" value="1"/>
</dbReference>
<evidence type="ECO:0000256" key="1">
    <source>
        <dbReference type="SAM" id="MobiDB-lite"/>
    </source>
</evidence>
<feature type="region of interest" description="Disordered" evidence="1">
    <location>
        <begin position="378"/>
        <end position="456"/>
    </location>
</feature>
<feature type="compositionally biased region" description="Low complexity" evidence="1">
    <location>
        <begin position="441"/>
        <end position="452"/>
    </location>
</feature>
<accession>A0A067MA39</accession>
<reference evidence="4" key="1">
    <citation type="journal article" date="2014" name="Proc. Natl. Acad. Sci. U.S.A.">
        <title>Extensive sampling of basidiomycete genomes demonstrates inadequacy of the white-rot/brown-rot paradigm for wood decay fungi.</title>
        <authorList>
            <person name="Riley R."/>
            <person name="Salamov A.A."/>
            <person name="Brown D.W."/>
            <person name="Nagy L.G."/>
            <person name="Floudas D."/>
            <person name="Held B.W."/>
            <person name="Levasseur A."/>
            <person name="Lombard V."/>
            <person name="Morin E."/>
            <person name="Otillar R."/>
            <person name="Lindquist E.A."/>
            <person name="Sun H."/>
            <person name="LaButti K.M."/>
            <person name="Schmutz J."/>
            <person name="Jabbour D."/>
            <person name="Luo H."/>
            <person name="Baker S.E."/>
            <person name="Pisabarro A.G."/>
            <person name="Walton J.D."/>
            <person name="Blanchette R.A."/>
            <person name="Henrissat B."/>
            <person name="Martin F."/>
            <person name="Cullen D."/>
            <person name="Hibbett D.S."/>
            <person name="Grigoriev I.V."/>
        </authorList>
    </citation>
    <scope>NUCLEOTIDE SEQUENCE [LARGE SCALE GENOMIC DNA]</scope>
    <source>
        <strain evidence="4">FD-172 SS1</strain>
    </source>
</reference>
<name>A0A067MA39_BOTB1</name>
<dbReference type="AlphaFoldDB" id="A0A067MA39"/>
<dbReference type="Pfam" id="PF09994">
    <property type="entry name" value="T6SS_Tle1-like_cat"/>
    <property type="match status" value="1"/>
</dbReference>
<dbReference type="EMBL" id="KL198057">
    <property type="protein sequence ID" value="KDQ11570.1"/>
    <property type="molecule type" value="Genomic_DNA"/>
</dbReference>
<sequence>MSDTFYRTPTRSNGVDDIFPAIIPVPGPDRRRTLVLCFDGTGDQFDSDNSNIVELFSMLKKDDRTQQMVYYQAGIGTYTSPKFVTPFSTSISKILDMCVAKYLDQHVMEGYEFLMQNYTAGDKICLFGFSRGAYTAQALSGMLHKVGLLPACNHQQVPFAWKMYSRDDEAGWEESRHFKQAFSIDVDIDFVGVWDTVNSVGILPKRLPFTSSNYAVRTFRHALSLDERRAKFKANTWNRPTPQQAALGTQPEHKKPKRRYHARTDTPESEKLKARTRQKKSKTHDIHREAATATPTDIKEVWFAGAHCDVGGGSVKNNERHALARIPLRWMIQECFRCNTGILFESDKIEDIGLPAESLWPTVIHPSELEIEELYGTNHRHSPSLPTTPQTPSNIPLPPVSPNHASEAIMVEPGADAMPHRPPLESTSGTSATLTGKLKAPHSSHSGPGSASTLANPDAQFNYATLEREDALSPIYDQLSRNWWWWILEVIPLKHRYQDSDDDNWRSEFTINLGRGRYIPQQTRKGFLVHSSVKTRMEALGYRPRTLWKVEPTWVD</sequence>
<dbReference type="InParanoid" id="A0A067MA39"/>
<dbReference type="Proteomes" id="UP000027195">
    <property type="component" value="Unassembled WGS sequence"/>
</dbReference>
<proteinExistence type="predicted"/>
<dbReference type="PANTHER" id="PTHR33840">
    <property type="match status" value="1"/>
</dbReference>
<dbReference type="HOGENOM" id="CLU_005049_5_0_1"/>
<dbReference type="InterPro" id="IPR018712">
    <property type="entry name" value="Tle1-like_cat"/>
</dbReference>
<feature type="region of interest" description="Disordered" evidence="1">
    <location>
        <begin position="236"/>
        <end position="287"/>
    </location>
</feature>
<gene>
    <name evidence="3" type="ORF">BOTBODRAFT_177182</name>
</gene>
<evidence type="ECO:0000313" key="4">
    <source>
        <dbReference type="Proteomes" id="UP000027195"/>
    </source>
</evidence>
<dbReference type="STRING" id="930990.A0A067MA39"/>
<evidence type="ECO:0000259" key="2">
    <source>
        <dbReference type="Pfam" id="PF09994"/>
    </source>
</evidence>
<feature type="compositionally biased region" description="Polar residues" evidence="1">
    <location>
        <begin position="425"/>
        <end position="434"/>
    </location>
</feature>
<feature type="domain" description="T6SS Phospholipase effector Tle1-like catalytic" evidence="2">
    <location>
        <begin position="32"/>
        <end position="334"/>
    </location>
</feature>
<dbReference type="InterPro" id="IPR029058">
    <property type="entry name" value="AB_hydrolase_fold"/>
</dbReference>